<feature type="non-terminal residue" evidence="2">
    <location>
        <position position="203"/>
    </location>
</feature>
<comment type="caution">
    <text evidence="2">The sequence shown here is derived from an EMBL/GenBank/DDBJ whole genome shotgun (WGS) entry which is preliminary data.</text>
</comment>
<feature type="domain" description="Helicase ATP-binding" evidence="1">
    <location>
        <begin position="1"/>
        <end position="164"/>
    </location>
</feature>
<dbReference type="PROSITE" id="PS51192">
    <property type="entry name" value="HELICASE_ATP_BIND_1"/>
    <property type="match status" value="1"/>
</dbReference>
<reference evidence="2" key="1">
    <citation type="journal article" date="2019" name="Sci. Rep.">
        <title>Draft genome of Tanacetum cinerariifolium, the natural source of mosquito coil.</title>
        <authorList>
            <person name="Yamashiro T."/>
            <person name="Shiraishi A."/>
            <person name="Satake H."/>
            <person name="Nakayama K."/>
        </authorList>
    </citation>
    <scope>NUCLEOTIDE SEQUENCE</scope>
</reference>
<evidence type="ECO:0000313" key="2">
    <source>
        <dbReference type="EMBL" id="GFD16246.1"/>
    </source>
</evidence>
<dbReference type="InterPro" id="IPR014001">
    <property type="entry name" value="Helicase_ATP-bd"/>
</dbReference>
<dbReference type="PANTHER" id="PTHR42927">
    <property type="entry name" value="HELICASE SUPERFAMILY 1 AND 2 DOMAIN-CONTAINING PROTEIN"/>
    <property type="match status" value="1"/>
</dbReference>
<evidence type="ECO:0000259" key="1">
    <source>
        <dbReference type="PROSITE" id="PS51192"/>
    </source>
</evidence>
<sequence length="203" mass="22634">GLQIVGGIASVFDSVVVVTDRRNLDKQIRNTIRGFAQVSSVVGHAEHSGDLRAMLQAGKKIIITTVQKFPYILDDMGGELAGRRFALLIDEAHSSQGGRTAAKMNMALQAQAEGDEEPTTEDKILAIIESRKMLTNASYFAFTATPKNRTLELFGEPYQEGDQTKYRPFHTYAMKQAIQEGFILDVLRNYTPVDSYYRLLKKV</sequence>
<protein>
    <recommendedName>
        <fullName evidence="1">Helicase ATP-binding domain-containing protein</fullName>
    </recommendedName>
</protein>
<gene>
    <name evidence="2" type="ORF">Tci_888215</name>
</gene>
<organism evidence="2">
    <name type="scientific">Tanacetum cinerariifolium</name>
    <name type="common">Dalmatian daisy</name>
    <name type="synonym">Chrysanthemum cinerariifolium</name>
    <dbReference type="NCBI Taxonomy" id="118510"/>
    <lineage>
        <taxon>Eukaryota</taxon>
        <taxon>Viridiplantae</taxon>
        <taxon>Streptophyta</taxon>
        <taxon>Embryophyta</taxon>
        <taxon>Tracheophyta</taxon>
        <taxon>Spermatophyta</taxon>
        <taxon>Magnoliopsida</taxon>
        <taxon>eudicotyledons</taxon>
        <taxon>Gunneridae</taxon>
        <taxon>Pentapetalae</taxon>
        <taxon>asterids</taxon>
        <taxon>campanulids</taxon>
        <taxon>Asterales</taxon>
        <taxon>Asteraceae</taxon>
        <taxon>Asteroideae</taxon>
        <taxon>Anthemideae</taxon>
        <taxon>Anthemidinae</taxon>
        <taxon>Tanacetum</taxon>
    </lineage>
</organism>
<dbReference type="InterPro" id="IPR040980">
    <property type="entry name" value="SWI2_SNF2"/>
</dbReference>
<dbReference type="EMBL" id="BKCJ011291964">
    <property type="protein sequence ID" value="GFD16246.1"/>
    <property type="molecule type" value="Genomic_DNA"/>
</dbReference>
<dbReference type="SUPFAM" id="SSF52540">
    <property type="entry name" value="P-loop containing nucleoside triphosphate hydrolases"/>
    <property type="match status" value="1"/>
</dbReference>
<dbReference type="InterPro" id="IPR027417">
    <property type="entry name" value="P-loop_NTPase"/>
</dbReference>
<dbReference type="Gene3D" id="3.40.50.300">
    <property type="entry name" value="P-loop containing nucleotide triphosphate hydrolases"/>
    <property type="match status" value="1"/>
</dbReference>
<accession>A0A699U4H6</accession>
<proteinExistence type="predicted"/>
<dbReference type="AlphaFoldDB" id="A0A699U4H6"/>
<name>A0A699U4H6_TANCI</name>
<feature type="non-terminal residue" evidence="2">
    <location>
        <position position="1"/>
    </location>
</feature>
<dbReference type="PANTHER" id="PTHR42927:SF1">
    <property type="entry name" value="HELICASE SUPERFAMILY 1 AND 2 DOMAIN-CONTAINING PROTEIN"/>
    <property type="match status" value="1"/>
</dbReference>
<dbReference type="Pfam" id="PF18766">
    <property type="entry name" value="SWI2_SNF2"/>
    <property type="match status" value="1"/>
</dbReference>